<dbReference type="InterPro" id="IPR036388">
    <property type="entry name" value="WH-like_DNA-bd_sf"/>
</dbReference>
<dbReference type="eggNOG" id="COG1846">
    <property type="taxonomic scope" value="Bacteria"/>
</dbReference>
<dbReference type="Proteomes" id="UP000008385">
    <property type="component" value="Chromosome"/>
</dbReference>
<dbReference type="SUPFAM" id="SSF46785">
    <property type="entry name" value="Winged helix' DNA-binding domain"/>
    <property type="match status" value="1"/>
</dbReference>
<dbReference type="PRINTS" id="PR00598">
    <property type="entry name" value="HTHMARR"/>
</dbReference>
<dbReference type="KEGG" id="rta:Rta_25030"/>
<dbReference type="GO" id="GO:0003677">
    <property type="term" value="F:DNA binding"/>
    <property type="evidence" value="ECO:0007669"/>
    <property type="project" value="UniProtKB-KW"/>
</dbReference>
<keyword evidence="2" id="KW-0238">DNA-binding</keyword>
<sequence length="170" mass="18733">MQRPPPQGGATSGPAKPVPRWHAKEDPFVDQVDTTYLESLLGYNARRAALAVIEVFLERMARYQLRPVDFSVLSLITHNPGITSRQLCAALGILPPNLVGMVGALEKRELIVRKPHPRDGRAMGLHLTPAGQKLMQGAERTAAELEGEVATRLSPAEQKTLIRLLKKIYL</sequence>
<name>F5Y2Q5_RAMTT</name>
<keyword evidence="3" id="KW-0804">Transcription</keyword>
<dbReference type="InterPro" id="IPR000835">
    <property type="entry name" value="HTH_MarR-typ"/>
</dbReference>
<dbReference type="EMBL" id="CP000245">
    <property type="protein sequence ID" value="AEG93601.1"/>
    <property type="molecule type" value="Genomic_DNA"/>
</dbReference>
<dbReference type="PANTHER" id="PTHR33164">
    <property type="entry name" value="TRANSCRIPTIONAL REGULATOR, MARR FAMILY"/>
    <property type="match status" value="1"/>
</dbReference>
<dbReference type="AlphaFoldDB" id="F5Y2Q5"/>
<dbReference type="PATRIC" id="fig|365046.3.peg.2561"/>
<dbReference type="PROSITE" id="PS50995">
    <property type="entry name" value="HTH_MARR_2"/>
    <property type="match status" value="1"/>
</dbReference>
<keyword evidence="7" id="KW-1185">Reference proteome</keyword>
<evidence type="ECO:0000313" key="6">
    <source>
        <dbReference type="EMBL" id="AEG93601.1"/>
    </source>
</evidence>
<organism evidence="6 7">
    <name type="scientific">Ramlibacter tataouinensis (strain ATCC BAA-407 / DSM 14655 / LMG 21543 / TTB310)</name>
    <dbReference type="NCBI Taxonomy" id="365046"/>
    <lineage>
        <taxon>Bacteria</taxon>
        <taxon>Pseudomonadati</taxon>
        <taxon>Pseudomonadota</taxon>
        <taxon>Betaproteobacteria</taxon>
        <taxon>Burkholderiales</taxon>
        <taxon>Comamonadaceae</taxon>
        <taxon>Ramlibacter</taxon>
    </lineage>
</organism>
<evidence type="ECO:0000256" key="4">
    <source>
        <dbReference type="SAM" id="MobiDB-lite"/>
    </source>
</evidence>
<dbReference type="HOGENOM" id="CLU_083287_4_1_4"/>
<evidence type="ECO:0000313" key="7">
    <source>
        <dbReference type="Proteomes" id="UP000008385"/>
    </source>
</evidence>
<dbReference type="Pfam" id="PF12802">
    <property type="entry name" value="MarR_2"/>
    <property type="match status" value="1"/>
</dbReference>
<dbReference type="GO" id="GO:0006950">
    <property type="term" value="P:response to stress"/>
    <property type="evidence" value="ECO:0007669"/>
    <property type="project" value="TreeGrafter"/>
</dbReference>
<feature type="region of interest" description="Disordered" evidence="4">
    <location>
        <begin position="1"/>
        <end position="21"/>
    </location>
</feature>
<dbReference type="SMART" id="SM00347">
    <property type="entry name" value="HTH_MARR"/>
    <property type="match status" value="1"/>
</dbReference>
<dbReference type="PROSITE" id="PS01117">
    <property type="entry name" value="HTH_MARR_1"/>
    <property type="match status" value="1"/>
</dbReference>
<dbReference type="Gene3D" id="1.10.10.10">
    <property type="entry name" value="Winged helix-like DNA-binding domain superfamily/Winged helix DNA-binding domain"/>
    <property type="match status" value="1"/>
</dbReference>
<dbReference type="PANTHER" id="PTHR33164:SF89">
    <property type="entry name" value="MARR FAMILY REGULATORY PROTEIN"/>
    <property type="match status" value="1"/>
</dbReference>
<proteinExistence type="predicted"/>
<dbReference type="InterPro" id="IPR039422">
    <property type="entry name" value="MarR/SlyA-like"/>
</dbReference>
<feature type="domain" description="HTH marR-type" evidence="5">
    <location>
        <begin position="38"/>
        <end position="170"/>
    </location>
</feature>
<reference evidence="7" key="1">
    <citation type="submission" date="2006-01" db="EMBL/GenBank/DDBJ databases">
        <title>Genome of the cyst-dividing bacterium Ramlibacter tataouinensis.</title>
        <authorList>
            <person name="Barakat M."/>
            <person name="Ortet P."/>
            <person name="De Luca G."/>
            <person name="Jourlin-Castelli C."/>
            <person name="Ansaldi M."/>
            <person name="Py B."/>
            <person name="Fichant G."/>
            <person name="Coutinho P."/>
            <person name="Voulhoux R."/>
            <person name="Bastien O."/>
            <person name="Roy S."/>
            <person name="Marechal E."/>
            <person name="Henrissat B."/>
            <person name="Quentin Y."/>
            <person name="Noirot P."/>
            <person name="Filloux A."/>
            <person name="Mejean V."/>
            <person name="DuBow M."/>
            <person name="Barras F."/>
            <person name="Heulin T."/>
        </authorList>
    </citation>
    <scope>NUCLEOTIDE SEQUENCE [LARGE SCALE GENOMIC DNA]</scope>
    <source>
        <strain evidence="7">ATCC BAA-407 / DSM 14655 / LMG 21543 / TTB310</strain>
    </source>
</reference>
<evidence type="ECO:0000256" key="3">
    <source>
        <dbReference type="ARBA" id="ARBA00023163"/>
    </source>
</evidence>
<evidence type="ECO:0000256" key="1">
    <source>
        <dbReference type="ARBA" id="ARBA00023015"/>
    </source>
</evidence>
<keyword evidence="1" id="KW-0805">Transcription regulation</keyword>
<protein>
    <submittedName>
        <fullName evidence="6">Transcriptional regulator, MarR family-like protein</fullName>
    </submittedName>
</protein>
<evidence type="ECO:0000259" key="5">
    <source>
        <dbReference type="PROSITE" id="PS50995"/>
    </source>
</evidence>
<accession>F5Y2Q5</accession>
<dbReference type="InterPro" id="IPR023187">
    <property type="entry name" value="Tscrpt_reg_MarR-type_CS"/>
</dbReference>
<reference evidence="6 7" key="2">
    <citation type="journal article" date="2011" name="PLoS ONE">
        <title>The Cyst-Dividing Bacterium Ramlibacter tataouinensis TTB310 Genome Reveals a Well-Stocked Toolbox for Adaptation to a Desert Environment.</title>
        <authorList>
            <person name="De Luca G."/>
            <person name="Barakat M."/>
            <person name="Ortet P."/>
            <person name="Fochesato S."/>
            <person name="Jourlin-Castelli C."/>
            <person name="Ansaldi M."/>
            <person name="Py B."/>
            <person name="Fichant G."/>
            <person name="Coutinho P.M."/>
            <person name="Voulhoux R."/>
            <person name="Bastien O."/>
            <person name="Marechal E."/>
            <person name="Henrissat B."/>
            <person name="Quentin Y."/>
            <person name="Noirot P."/>
            <person name="Filloux A."/>
            <person name="Mejean V."/>
            <person name="Dubow M.S."/>
            <person name="Barras F."/>
            <person name="Barbe V."/>
            <person name="Weissenbach J."/>
            <person name="Mihalcescu I."/>
            <person name="Vermeglio A."/>
            <person name="Achouak W."/>
            <person name="Heulin T."/>
        </authorList>
    </citation>
    <scope>NUCLEOTIDE SEQUENCE [LARGE SCALE GENOMIC DNA]</scope>
    <source>
        <strain evidence="7">ATCC BAA-407 / DSM 14655 / LMG 21543 / TTB310</strain>
    </source>
</reference>
<dbReference type="InterPro" id="IPR036390">
    <property type="entry name" value="WH_DNA-bd_sf"/>
</dbReference>
<evidence type="ECO:0000256" key="2">
    <source>
        <dbReference type="ARBA" id="ARBA00023125"/>
    </source>
</evidence>
<dbReference type="STRING" id="365046.Rta_25030"/>
<gene>
    <name evidence="6" type="ordered locus">Rta_25030</name>
</gene>
<dbReference type="GO" id="GO:0003700">
    <property type="term" value="F:DNA-binding transcription factor activity"/>
    <property type="evidence" value="ECO:0007669"/>
    <property type="project" value="InterPro"/>
</dbReference>